<accession>A0AAN6PH10</accession>
<feature type="chain" id="PRO_5043044440" evidence="2">
    <location>
        <begin position="22"/>
        <end position="349"/>
    </location>
</feature>
<evidence type="ECO:0000313" key="4">
    <source>
        <dbReference type="Proteomes" id="UP001303115"/>
    </source>
</evidence>
<feature type="compositionally biased region" description="Basic and acidic residues" evidence="1">
    <location>
        <begin position="189"/>
        <end position="198"/>
    </location>
</feature>
<evidence type="ECO:0000256" key="1">
    <source>
        <dbReference type="SAM" id="MobiDB-lite"/>
    </source>
</evidence>
<protein>
    <submittedName>
        <fullName evidence="3">Uncharacterized protein</fullName>
    </submittedName>
</protein>
<feature type="signal peptide" evidence="2">
    <location>
        <begin position="1"/>
        <end position="21"/>
    </location>
</feature>
<reference evidence="4" key="1">
    <citation type="journal article" date="2023" name="Mol. Phylogenet. Evol.">
        <title>Genome-scale phylogeny and comparative genomics of the fungal order Sordariales.</title>
        <authorList>
            <person name="Hensen N."/>
            <person name="Bonometti L."/>
            <person name="Westerberg I."/>
            <person name="Brannstrom I.O."/>
            <person name="Guillou S."/>
            <person name="Cros-Aarteil S."/>
            <person name="Calhoun S."/>
            <person name="Haridas S."/>
            <person name="Kuo A."/>
            <person name="Mondo S."/>
            <person name="Pangilinan J."/>
            <person name="Riley R."/>
            <person name="LaButti K."/>
            <person name="Andreopoulos B."/>
            <person name="Lipzen A."/>
            <person name="Chen C."/>
            <person name="Yan M."/>
            <person name="Daum C."/>
            <person name="Ng V."/>
            <person name="Clum A."/>
            <person name="Steindorff A."/>
            <person name="Ohm R.A."/>
            <person name="Martin F."/>
            <person name="Silar P."/>
            <person name="Natvig D.O."/>
            <person name="Lalanne C."/>
            <person name="Gautier V."/>
            <person name="Ament-Velasquez S.L."/>
            <person name="Kruys A."/>
            <person name="Hutchinson M.I."/>
            <person name="Powell A.J."/>
            <person name="Barry K."/>
            <person name="Miller A.N."/>
            <person name="Grigoriev I.V."/>
            <person name="Debuchy R."/>
            <person name="Gladieux P."/>
            <person name="Hiltunen Thoren M."/>
            <person name="Johannesson H."/>
        </authorList>
    </citation>
    <scope>NUCLEOTIDE SEQUENCE [LARGE SCALE GENOMIC DNA]</scope>
    <source>
        <strain evidence="4">CBS 284.82</strain>
    </source>
</reference>
<evidence type="ECO:0000313" key="3">
    <source>
        <dbReference type="EMBL" id="KAK4040839.1"/>
    </source>
</evidence>
<organism evidence="3 4">
    <name type="scientific">Parachaetomium inaequale</name>
    <dbReference type="NCBI Taxonomy" id="2588326"/>
    <lineage>
        <taxon>Eukaryota</taxon>
        <taxon>Fungi</taxon>
        <taxon>Dikarya</taxon>
        <taxon>Ascomycota</taxon>
        <taxon>Pezizomycotina</taxon>
        <taxon>Sordariomycetes</taxon>
        <taxon>Sordariomycetidae</taxon>
        <taxon>Sordariales</taxon>
        <taxon>Chaetomiaceae</taxon>
        <taxon>Parachaetomium</taxon>
    </lineage>
</organism>
<keyword evidence="2" id="KW-0732">Signal</keyword>
<proteinExistence type="predicted"/>
<name>A0AAN6PH10_9PEZI</name>
<dbReference type="AlphaFoldDB" id="A0AAN6PH10"/>
<dbReference type="EMBL" id="MU854368">
    <property type="protein sequence ID" value="KAK4040839.1"/>
    <property type="molecule type" value="Genomic_DNA"/>
</dbReference>
<feature type="compositionally biased region" description="Basic and acidic residues" evidence="1">
    <location>
        <begin position="207"/>
        <end position="231"/>
    </location>
</feature>
<gene>
    <name evidence="3" type="ORF">C8A01DRAFT_35114</name>
</gene>
<comment type="caution">
    <text evidence="3">The sequence shown here is derived from an EMBL/GenBank/DDBJ whole genome shotgun (WGS) entry which is preliminary data.</text>
</comment>
<sequence length="349" mass="36669">MVRTTQLVAVGMGVALPLVHADVYKMCKDNKCQDCPVGLTNAGTGYPNCVTYDSDTVFFNSDYPGSGGGGWRPYFDIPKLDPGCKLIVKSPANTDLPGCGYMIASFSQPACAVLNLEKSFMLQFCCGNGDCSAAGASKMRRSAKFGGKYGLGEPLDIEAASGGMYSLVLRDANGTEITPTQVGAPPVAARREPSKPNADHPTPLADRGPKAKRSCDDGSWRADDGKAEYTRPADNTQIVARGVAGPGSVEITSTRSQSFTTSMNIGFADILSLGVGFEMTESVSDSTAHSFTVLEGQSGDVGFTSYMLCTAGSGRCNDGQVRGEICTPKVVKQGDDEVLDGIYGLIIHS</sequence>
<dbReference type="Proteomes" id="UP001303115">
    <property type="component" value="Unassembled WGS sequence"/>
</dbReference>
<evidence type="ECO:0000256" key="2">
    <source>
        <dbReference type="SAM" id="SignalP"/>
    </source>
</evidence>
<keyword evidence="4" id="KW-1185">Reference proteome</keyword>
<dbReference type="Pfam" id="PF19535">
    <property type="entry name" value="DUF6060"/>
    <property type="match status" value="1"/>
</dbReference>
<feature type="region of interest" description="Disordered" evidence="1">
    <location>
        <begin position="176"/>
        <end position="233"/>
    </location>
</feature>
<dbReference type="InterPro" id="IPR045702">
    <property type="entry name" value="DUF6060"/>
</dbReference>